<sequence>MLSNTAHIGVVPKKYANFSEKKVVALDTTQSHLSLQESVYGDDYEDIGPAPFEPIGAESPTPVVTELQAPVEETQIRYMDEFSPLSEKKKRKLEGSRVAEEEEPVEGDEDHRWSKRTQNVLNTITGKLRSADDTQVTWKLIYVLLVVILVTISKLFNGS</sequence>
<organism evidence="3 4">
    <name type="scientific">Cylicostephanus goldi</name>
    <name type="common">Nematode worm</name>
    <dbReference type="NCBI Taxonomy" id="71465"/>
    <lineage>
        <taxon>Eukaryota</taxon>
        <taxon>Metazoa</taxon>
        <taxon>Ecdysozoa</taxon>
        <taxon>Nematoda</taxon>
        <taxon>Chromadorea</taxon>
        <taxon>Rhabditida</taxon>
        <taxon>Rhabditina</taxon>
        <taxon>Rhabditomorpha</taxon>
        <taxon>Strongyloidea</taxon>
        <taxon>Strongylidae</taxon>
        <taxon>Cylicostephanus</taxon>
    </lineage>
</organism>
<gene>
    <name evidence="3" type="ORF">CGOC_LOCUS2729</name>
</gene>
<evidence type="ECO:0000313" key="4">
    <source>
        <dbReference type="Proteomes" id="UP000271889"/>
    </source>
</evidence>
<accession>A0A3P6SDG2</accession>
<keyword evidence="4" id="KW-1185">Reference proteome</keyword>
<keyword evidence="2" id="KW-0472">Membrane</keyword>
<evidence type="ECO:0000256" key="1">
    <source>
        <dbReference type="SAM" id="MobiDB-lite"/>
    </source>
</evidence>
<evidence type="ECO:0000313" key="3">
    <source>
        <dbReference type="EMBL" id="VDK53604.1"/>
    </source>
</evidence>
<evidence type="ECO:0000256" key="2">
    <source>
        <dbReference type="SAM" id="Phobius"/>
    </source>
</evidence>
<feature type="region of interest" description="Disordered" evidence="1">
    <location>
        <begin position="86"/>
        <end position="112"/>
    </location>
</feature>
<reference evidence="3 4" key="1">
    <citation type="submission" date="2018-11" db="EMBL/GenBank/DDBJ databases">
        <authorList>
            <consortium name="Pathogen Informatics"/>
        </authorList>
    </citation>
    <scope>NUCLEOTIDE SEQUENCE [LARGE SCALE GENOMIC DNA]</scope>
</reference>
<feature type="transmembrane region" description="Helical" evidence="2">
    <location>
        <begin position="136"/>
        <end position="156"/>
    </location>
</feature>
<dbReference type="OrthoDB" id="10071381at2759"/>
<proteinExistence type="predicted"/>
<keyword evidence="2" id="KW-1133">Transmembrane helix</keyword>
<name>A0A3P6SDG2_CYLGO</name>
<dbReference type="AlphaFoldDB" id="A0A3P6SDG2"/>
<keyword evidence="2" id="KW-0812">Transmembrane</keyword>
<dbReference type="Proteomes" id="UP000271889">
    <property type="component" value="Unassembled WGS sequence"/>
</dbReference>
<protein>
    <submittedName>
        <fullName evidence="3">Uncharacterized protein</fullName>
    </submittedName>
</protein>
<dbReference type="EMBL" id="UYRV01006372">
    <property type="protein sequence ID" value="VDK53604.1"/>
    <property type="molecule type" value="Genomic_DNA"/>
</dbReference>